<dbReference type="Pfam" id="PF22552">
    <property type="entry name" value="TY-Chap3"/>
    <property type="match status" value="1"/>
</dbReference>
<dbReference type="InterPro" id="IPR054344">
    <property type="entry name" value="TY-Chap_N"/>
</dbReference>
<proteinExistence type="predicted"/>
<organism evidence="3 4">
    <name type="scientific">Nocardioides zeae</name>
    <dbReference type="NCBI Taxonomy" id="1457234"/>
    <lineage>
        <taxon>Bacteria</taxon>
        <taxon>Bacillati</taxon>
        <taxon>Actinomycetota</taxon>
        <taxon>Actinomycetes</taxon>
        <taxon>Propionibacteriales</taxon>
        <taxon>Nocardioidaceae</taxon>
        <taxon>Nocardioides</taxon>
    </lineage>
</organism>
<feature type="domain" description="TY-Chap N-terminal" evidence="2">
    <location>
        <begin position="2"/>
        <end position="112"/>
    </location>
</feature>
<name>A0A6P0HHF3_9ACTN</name>
<evidence type="ECO:0000313" key="3">
    <source>
        <dbReference type="EMBL" id="NEN78073.1"/>
    </source>
</evidence>
<comment type="caution">
    <text evidence="3">The sequence shown here is derived from an EMBL/GenBank/DDBJ whole genome shotgun (WGS) entry which is preliminary data.</text>
</comment>
<gene>
    <name evidence="3" type="ORF">G3T38_07270</name>
</gene>
<accession>A0A6P0HHF3</accession>
<keyword evidence="4" id="KW-1185">Reference proteome</keyword>
<evidence type="ECO:0000259" key="2">
    <source>
        <dbReference type="Pfam" id="PF22552"/>
    </source>
</evidence>
<feature type="compositionally biased region" description="Basic and acidic residues" evidence="1">
    <location>
        <begin position="132"/>
        <end position="153"/>
    </location>
</feature>
<dbReference type="InterPro" id="IPR046268">
    <property type="entry name" value="DUF6301"/>
</dbReference>
<dbReference type="EMBL" id="JAAGXA010000004">
    <property type="protein sequence ID" value="NEN78073.1"/>
    <property type="molecule type" value="Genomic_DNA"/>
</dbReference>
<reference evidence="3 4" key="1">
    <citation type="journal article" date="2014" name="Int. J. Syst. Evol. Microbiol.">
        <title>Nocardioides zeae sp. nov., isolated from the stem of Zea mays.</title>
        <authorList>
            <person name="Glaeser S.P."/>
            <person name="McInroy J.A."/>
            <person name="Busse H.J."/>
            <person name="Kampfer P."/>
        </authorList>
    </citation>
    <scope>NUCLEOTIDE SEQUENCE [LARGE SCALE GENOMIC DNA]</scope>
    <source>
        <strain evidence="3 4">JCM 30728</strain>
    </source>
</reference>
<sequence length="333" mass="36639">MTEWDAFTDDLLAALRTVGDRVFLIVSARGDDLAYVQFAGGPDDIAAEASGGHPGARTGLLADHGWQTPHRREPNWRSPLLVPATTADLRALAARCVAALRVAYGTKSPADLTYRAWREPQSAPRGVTWPQKRWDDLDPGEDPLRFPDLEPDRAVPSAPTQAERASWKAMDPADVVRVLDHWATQAWPLAEDAAYDVATQLGWEIEVEDGKRYVVNRADGLTLPDVSLERRRGQLSRLRLWTTDAIRAVSRESAAFLGDRFAATAAAGTTRWGPATDAEARRDDPVSRTRHWTLANGARIGLSLSAKSVTAEVMSPQGVAWQQQDDDNYYAGY</sequence>
<dbReference type="Pfam" id="PF19818">
    <property type="entry name" value="DUF6301"/>
    <property type="match status" value="1"/>
</dbReference>
<protein>
    <recommendedName>
        <fullName evidence="2">TY-Chap N-terminal domain-containing protein</fullName>
    </recommendedName>
</protein>
<evidence type="ECO:0000256" key="1">
    <source>
        <dbReference type="SAM" id="MobiDB-lite"/>
    </source>
</evidence>
<evidence type="ECO:0000313" key="4">
    <source>
        <dbReference type="Proteomes" id="UP000468687"/>
    </source>
</evidence>
<feature type="region of interest" description="Disordered" evidence="1">
    <location>
        <begin position="124"/>
        <end position="164"/>
    </location>
</feature>
<dbReference type="RefSeq" id="WP_163771461.1">
    <property type="nucleotide sequence ID" value="NZ_JAAGXA010000004.1"/>
</dbReference>
<dbReference type="AlphaFoldDB" id="A0A6P0HHF3"/>
<dbReference type="Proteomes" id="UP000468687">
    <property type="component" value="Unassembled WGS sequence"/>
</dbReference>